<evidence type="ECO:0000256" key="1">
    <source>
        <dbReference type="SAM" id="MobiDB-lite"/>
    </source>
</evidence>
<feature type="compositionally biased region" description="Polar residues" evidence="1">
    <location>
        <begin position="515"/>
        <end position="532"/>
    </location>
</feature>
<sequence length="549" mass="62424">MESVRNETRPTTFRSQLAGVKRTRTQERQLPRKSVRLAASHQKGPSPENAYSKTKGHDLRSAVHREEKNTQQRPKPATLKRPQITKAQSAPDRKPEQQCKRRRLRADDHRPVPCSTIDLTIDEEHPVAYWAANKHWPEQYIAKGKDMENILARKRSVSSRSRKNSDTDSATPSSTNQGEQNSREQKSAEYKKPQYTTVLATKGVLLKSSSSGVTKASQECCKSLLDQEQTYPPDTLFRDDLFNATCERIQDKNETRVIRDIAQLIVPSAEVLAIRGNTHMQCLVDSVNEGWNNSIPITKTRPQPDYAVGFSREAFKQEQLDRMHPVVGDFNDQSYFMATWYMYFPFLTCEVKCGAAALDVADRQNAHSTAIAVRAVVELFRAVKRENELHREVLAFSISHDHRSVRIYGYYAEIEESGTKYFRHPIHEFSFIALDGIEKWTAYRFTKNVYDNWMPKHFERICSAIDQIPADISFSVSHSELNYTEQSSGLSQDLSTYSIAQSSAGSASADVHADAQSSVDQEPNVTPTTSVTGREFKKPRKETARRGRK</sequence>
<dbReference type="OrthoDB" id="5132737at2759"/>
<dbReference type="Proteomes" id="UP000310066">
    <property type="component" value="Unassembled WGS sequence"/>
</dbReference>
<protein>
    <recommendedName>
        <fullName evidence="2">DUF7924 domain-containing protein</fullName>
    </recommendedName>
</protein>
<dbReference type="PANTHER" id="PTHR42470">
    <property type="entry name" value="VAST DOMAIN-CONTAINING PROTEIN"/>
    <property type="match status" value="1"/>
</dbReference>
<feature type="compositionally biased region" description="Basic and acidic residues" evidence="1">
    <location>
        <begin position="55"/>
        <end position="70"/>
    </location>
</feature>
<reference evidence="3" key="2">
    <citation type="submission" date="2021-12" db="EMBL/GenBank/DDBJ databases">
        <title>Black yeast isolated from Biological Soil Crust.</title>
        <authorList>
            <person name="Kurbessoian T."/>
        </authorList>
    </citation>
    <scope>NUCLEOTIDE SEQUENCE</scope>
    <source>
        <strain evidence="3">CCFEE 5208</strain>
    </source>
</reference>
<evidence type="ECO:0000313" key="4">
    <source>
        <dbReference type="EMBL" id="TKA27878.1"/>
    </source>
</evidence>
<evidence type="ECO:0000313" key="5">
    <source>
        <dbReference type="Proteomes" id="UP000310066"/>
    </source>
</evidence>
<dbReference type="Pfam" id="PF25545">
    <property type="entry name" value="DUF7924"/>
    <property type="match status" value="1"/>
</dbReference>
<dbReference type="InterPro" id="IPR057684">
    <property type="entry name" value="DUF7924"/>
</dbReference>
<organism evidence="4 5">
    <name type="scientific">Friedmanniomyces endolithicus</name>
    <dbReference type="NCBI Taxonomy" id="329885"/>
    <lineage>
        <taxon>Eukaryota</taxon>
        <taxon>Fungi</taxon>
        <taxon>Dikarya</taxon>
        <taxon>Ascomycota</taxon>
        <taxon>Pezizomycotina</taxon>
        <taxon>Dothideomycetes</taxon>
        <taxon>Dothideomycetidae</taxon>
        <taxon>Mycosphaerellales</taxon>
        <taxon>Teratosphaeriaceae</taxon>
        <taxon>Friedmanniomyces</taxon>
    </lineage>
</organism>
<name>A0A4U0TZF2_9PEZI</name>
<dbReference type="AlphaFoldDB" id="A0A4U0TZF2"/>
<proteinExistence type="predicted"/>
<feature type="domain" description="DUF7924" evidence="2">
    <location>
        <begin position="242"/>
        <end position="465"/>
    </location>
</feature>
<feature type="region of interest" description="Disordered" evidence="1">
    <location>
        <begin position="1"/>
        <end position="114"/>
    </location>
</feature>
<dbReference type="STRING" id="329885.A0A4U0TZF2"/>
<feature type="compositionally biased region" description="Basic and acidic residues" evidence="1">
    <location>
        <begin position="181"/>
        <end position="192"/>
    </location>
</feature>
<feature type="compositionally biased region" description="Basic and acidic residues" evidence="1">
    <location>
        <begin position="91"/>
        <end position="111"/>
    </location>
</feature>
<dbReference type="Proteomes" id="UP001168146">
    <property type="component" value="Unassembled WGS sequence"/>
</dbReference>
<reference evidence="4 5" key="1">
    <citation type="submission" date="2017-03" db="EMBL/GenBank/DDBJ databases">
        <title>Genomes of endolithic fungi from Antarctica.</title>
        <authorList>
            <person name="Coleine C."/>
            <person name="Masonjones S."/>
            <person name="Stajich J.E."/>
        </authorList>
    </citation>
    <scope>NUCLEOTIDE SEQUENCE [LARGE SCALE GENOMIC DNA]</scope>
    <source>
        <strain evidence="4 5">CCFEE 5311</strain>
    </source>
</reference>
<dbReference type="EMBL" id="JASUXU010000024">
    <property type="protein sequence ID" value="KAK0320550.1"/>
    <property type="molecule type" value="Genomic_DNA"/>
</dbReference>
<evidence type="ECO:0000313" key="3">
    <source>
        <dbReference type="EMBL" id="KAK0320550.1"/>
    </source>
</evidence>
<dbReference type="PANTHER" id="PTHR42470:SF2">
    <property type="match status" value="1"/>
</dbReference>
<evidence type="ECO:0000259" key="2">
    <source>
        <dbReference type="Pfam" id="PF25545"/>
    </source>
</evidence>
<feature type="compositionally biased region" description="Polar residues" evidence="1">
    <location>
        <begin position="167"/>
        <end position="180"/>
    </location>
</feature>
<dbReference type="EMBL" id="NAJP01000123">
    <property type="protein sequence ID" value="TKA27878.1"/>
    <property type="molecule type" value="Genomic_DNA"/>
</dbReference>
<feature type="region of interest" description="Disordered" evidence="1">
    <location>
        <begin position="508"/>
        <end position="549"/>
    </location>
</feature>
<gene>
    <name evidence="4" type="ORF">B0A54_16920</name>
    <name evidence="3" type="ORF">LTR82_008263</name>
</gene>
<feature type="region of interest" description="Disordered" evidence="1">
    <location>
        <begin position="154"/>
        <end position="193"/>
    </location>
</feature>
<accession>A0A4U0TZF2</accession>
<comment type="caution">
    <text evidence="4">The sequence shown here is derived from an EMBL/GenBank/DDBJ whole genome shotgun (WGS) entry which is preliminary data.</text>
</comment>